<dbReference type="EMBL" id="JBAFSM010000021">
    <property type="protein sequence ID" value="MEG3437891.1"/>
    <property type="molecule type" value="Genomic_DNA"/>
</dbReference>
<keyword evidence="3" id="KW-1185">Reference proteome</keyword>
<name>A0AAW9QSQ5_9CHRO</name>
<organism evidence="2 3">
    <name type="scientific">Pannus brasiliensis CCIBt3594</name>
    <dbReference type="NCBI Taxonomy" id="1427578"/>
    <lineage>
        <taxon>Bacteria</taxon>
        <taxon>Bacillati</taxon>
        <taxon>Cyanobacteriota</taxon>
        <taxon>Cyanophyceae</taxon>
        <taxon>Oscillatoriophycideae</taxon>
        <taxon>Chroococcales</taxon>
        <taxon>Microcystaceae</taxon>
        <taxon>Pannus</taxon>
    </lineage>
</organism>
<feature type="signal peptide" evidence="1">
    <location>
        <begin position="1"/>
        <end position="23"/>
    </location>
</feature>
<protein>
    <submittedName>
        <fullName evidence="2">Uncharacterized protein</fullName>
    </submittedName>
</protein>
<feature type="chain" id="PRO_5043353694" evidence="1">
    <location>
        <begin position="24"/>
        <end position="141"/>
    </location>
</feature>
<sequence length="141" mass="16226">MRRLLSLAIAVIIFFLSACGSTAPPTEFAPPGEIVRKALVLQFRHTSDRLSRSLKAEPPKIEIDGINVKSLEPVYVEDLAAYHLRGDYDLSLSSPRQKTTRQHNDFDLYLQRQIEGKSWRLLERTVNPEDSEIQWRSYLID</sequence>
<keyword evidence="1" id="KW-0732">Signal</keyword>
<dbReference type="PROSITE" id="PS51257">
    <property type="entry name" value="PROKAR_LIPOPROTEIN"/>
    <property type="match status" value="1"/>
</dbReference>
<proteinExistence type="predicted"/>
<evidence type="ECO:0000256" key="1">
    <source>
        <dbReference type="SAM" id="SignalP"/>
    </source>
</evidence>
<reference evidence="2 3" key="1">
    <citation type="submission" date="2024-01" db="EMBL/GenBank/DDBJ databases">
        <title>Genomic insights into the taxonomy and metabolism of the cyanobacterium Pannus brasiliensis CCIBt3594.</title>
        <authorList>
            <person name="Machado M."/>
            <person name="Botero N.B."/>
            <person name="Andreote A.P.D."/>
            <person name="Feitosa A.M.T."/>
            <person name="Popin R."/>
            <person name="Sivonen K."/>
            <person name="Fiore M.F."/>
        </authorList>
    </citation>
    <scope>NUCLEOTIDE SEQUENCE [LARGE SCALE GENOMIC DNA]</scope>
    <source>
        <strain evidence="2 3">CCIBt3594</strain>
    </source>
</reference>
<evidence type="ECO:0000313" key="3">
    <source>
        <dbReference type="Proteomes" id="UP001328733"/>
    </source>
</evidence>
<dbReference type="AlphaFoldDB" id="A0AAW9QSQ5"/>
<comment type="caution">
    <text evidence="2">The sequence shown here is derived from an EMBL/GenBank/DDBJ whole genome shotgun (WGS) entry which is preliminary data.</text>
</comment>
<gene>
    <name evidence="2" type="ORF">V0288_12255</name>
</gene>
<dbReference type="RefSeq" id="WP_332865373.1">
    <property type="nucleotide sequence ID" value="NZ_JBAFSM010000021.1"/>
</dbReference>
<accession>A0AAW9QSQ5</accession>
<evidence type="ECO:0000313" key="2">
    <source>
        <dbReference type="EMBL" id="MEG3437891.1"/>
    </source>
</evidence>
<dbReference type="Proteomes" id="UP001328733">
    <property type="component" value="Unassembled WGS sequence"/>
</dbReference>